<gene>
    <name evidence="2" type="ORF">GCM10008959_25840</name>
</gene>
<dbReference type="RefSeq" id="WP_189065407.1">
    <property type="nucleotide sequence ID" value="NZ_BMQM01000017.1"/>
</dbReference>
<keyword evidence="1" id="KW-0472">Membrane</keyword>
<keyword evidence="1" id="KW-0812">Transmembrane</keyword>
<organism evidence="2 3">
    <name type="scientific">Deinococcus seoulensis</name>
    <dbReference type="NCBI Taxonomy" id="1837379"/>
    <lineage>
        <taxon>Bacteria</taxon>
        <taxon>Thermotogati</taxon>
        <taxon>Deinococcota</taxon>
        <taxon>Deinococci</taxon>
        <taxon>Deinococcales</taxon>
        <taxon>Deinococcaceae</taxon>
        <taxon>Deinococcus</taxon>
    </lineage>
</organism>
<sequence length="102" mass="11111">MTTHPAPVTTVPVYAAHERRAARPSRLVRRWRVFRRRELPFALAGLGMVSVLALTISVVLVEGPTRLLSAAGLIAGVLLFVRALYAAPGPIREYVDLPGGRQ</sequence>
<keyword evidence="1" id="KW-1133">Transmembrane helix</keyword>
<proteinExistence type="predicted"/>
<name>A0ABQ2RSF0_9DEIO</name>
<evidence type="ECO:0000313" key="2">
    <source>
        <dbReference type="EMBL" id="GGR62639.1"/>
    </source>
</evidence>
<dbReference type="EMBL" id="BMQM01000017">
    <property type="protein sequence ID" value="GGR62639.1"/>
    <property type="molecule type" value="Genomic_DNA"/>
</dbReference>
<reference evidence="3" key="1">
    <citation type="journal article" date="2019" name="Int. J. Syst. Evol. Microbiol.">
        <title>The Global Catalogue of Microorganisms (GCM) 10K type strain sequencing project: providing services to taxonomists for standard genome sequencing and annotation.</title>
        <authorList>
            <consortium name="The Broad Institute Genomics Platform"/>
            <consortium name="The Broad Institute Genome Sequencing Center for Infectious Disease"/>
            <person name="Wu L."/>
            <person name="Ma J."/>
        </authorList>
    </citation>
    <scope>NUCLEOTIDE SEQUENCE [LARGE SCALE GENOMIC DNA]</scope>
    <source>
        <strain evidence="3">JCM 31404</strain>
    </source>
</reference>
<evidence type="ECO:0000313" key="3">
    <source>
        <dbReference type="Proteomes" id="UP000634308"/>
    </source>
</evidence>
<dbReference type="Proteomes" id="UP000634308">
    <property type="component" value="Unassembled WGS sequence"/>
</dbReference>
<feature type="transmembrane region" description="Helical" evidence="1">
    <location>
        <begin position="67"/>
        <end position="85"/>
    </location>
</feature>
<protein>
    <submittedName>
        <fullName evidence="2">Uncharacterized protein</fullName>
    </submittedName>
</protein>
<accession>A0ABQ2RSF0</accession>
<feature type="transmembrane region" description="Helical" evidence="1">
    <location>
        <begin position="39"/>
        <end position="61"/>
    </location>
</feature>
<keyword evidence="3" id="KW-1185">Reference proteome</keyword>
<evidence type="ECO:0000256" key="1">
    <source>
        <dbReference type="SAM" id="Phobius"/>
    </source>
</evidence>
<comment type="caution">
    <text evidence="2">The sequence shown here is derived from an EMBL/GenBank/DDBJ whole genome shotgun (WGS) entry which is preliminary data.</text>
</comment>